<evidence type="ECO:0000313" key="2">
    <source>
        <dbReference type="Proteomes" id="UP000317839"/>
    </source>
</evidence>
<proteinExistence type="predicted"/>
<comment type="caution">
    <text evidence="1">The sequence shown here is derived from an EMBL/GenBank/DDBJ whole genome shotgun (WGS) entry which is preliminary data.</text>
</comment>
<dbReference type="EMBL" id="VIKR01000007">
    <property type="protein sequence ID" value="TQV71134.1"/>
    <property type="molecule type" value="Genomic_DNA"/>
</dbReference>
<accession>A0A545T1N8</accession>
<dbReference type="OrthoDB" id="8911262at2"/>
<evidence type="ECO:0000313" key="1">
    <source>
        <dbReference type="EMBL" id="TQV71134.1"/>
    </source>
</evidence>
<dbReference type="Pfam" id="PF06945">
    <property type="entry name" value="DUF1289"/>
    <property type="match status" value="1"/>
</dbReference>
<gene>
    <name evidence="1" type="ORF">FLL45_22115</name>
</gene>
<sequence length="59" mass="6765">MQSPCISLCTLNENDICVGCYRHIDEITGWHSADDRRRTEILNNCATRKSDLTKSKHTL</sequence>
<dbReference type="PANTHER" id="PTHR35175:SF2">
    <property type="entry name" value="DUF1289 DOMAIN-CONTAINING PROTEIN"/>
    <property type="match status" value="1"/>
</dbReference>
<dbReference type="PANTHER" id="PTHR35175">
    <property type="entry name" value="DUF1289 DOMAIN-CONTAINING PROTEIN"/>
    <property type="match status" value="1"/>
</dbReference>
<reference evidence="1 2" key="1">
    <citation type="submission" date="2019-06" db="EMBL/GenBank/DDBJ databases">
        <title>Draft genome of Aliikangiella marina GYP-15.</title>
        <authorList>
            <person name="Wang G."/>
        </authorList>
    </citation>
    <scope>NUCLEOTIDE SEQUENCE [LARGE SCALE GENOMIC DNA]</scope>
    <source>
        <strain evidence="1 2">GYP-15</strain>
    </source>
</reference>
<organism evidence="1 2">
    <name type="scientific">Aliikangiella marina</name>
    <dbReference type="NCBI Taxonomy" id="1712262"/>
    <lineage>
        <taxon>Bacteria</taxon>
        <taxon>Pseudomonadati</taxon>
        <taxon>Pseudomonadota</taxon>
        <taxon>Gammaproteobacteria</taxon>
        <taxon>Oceanospirillales</taxon>
        <taxon>Pleioneaceae</taxon>
        <taxon>Aliikangiella</taxon>
    </lineage>
</organism>
<dbReference type="AlphaFoldDB" id="A0A545T1N8"/>
<protein>
    <submittedName>
        <fullName evidence="1">DUF1289 domain-containing protein</fullName>
    </submittedName>
</protein>
<dbReference type="Proteomes" id="UP000317839">
    <property type="component" value="Unassembled WGS sequence"/>
</dbReference>
<name>A0A545T1N8_9GAMM</name>
<keyword evidence="2" id="KW-1185">Reference proteome</keyword>
<dbReference type="InterPro" id="IPR010710">
    <property type="entry name" value="DUF1289"/>
</dbReference>